<name>A0A655PAQ0_VIBCL</name>
<protein>
    <submittedName>
        <fullName evidence="1">Uncharacterized protein</fullName>
    </submittedName>
</protein>
<gene>
    <name evidence="1" type="ORF">ERS013165_00492</name>
</gene>
<evidence type="ECO:0000313" key="1">
    <source>
        <dbReference type="EMBL" id="CRZ91613.1"/>
    </source>
</evidence>
<evidence type="ECO:0000313" key="2">
    <source>
        <dbReference type="Proteomes" id="UP000044806"/>
    </source>
</evidence>
<sequence>MLVIDFVEWQTFGLRKLDVFRAQYFEHFRAHEADEQRQHNGSQCDRRQYQMAQAIEGKEAGLPAQ</sequence>
<proteinExistence type="predicted"/>
<reference evidence="1 2" key="1">
    <citation type="submission" date="2015-07" db="EMBL/GenBank/DDBJ databases">
        <authorList>
            <consortium name="Pathogen Informatics"/>
        </authorList>
    </citation>
    <scope>NUCLEOTIDE SEQUENCE [LARGE SCALE GENOMIC DNA]</scope>
    <source>
        <strain evidence="1 2">A51</strain>
    </source>
</reference>
<organism evidence="1 2">
    <name type="scientific">Vibrio cholerae</name>
    <dbReference type="NCBI Taxonomy" id="666"/>
    <lineage>
        <taxon>Bacteria</taxon>
        <taxon>Pseudomonadati</taxon>
        <taxon>Pseudomonadota</taxon>
        <taxon>Gammaproteobacteria</taxon>
        <taxon>Vibrionales</taxon>
        <taxon>Vibrionaceae</taxon>
        <taxon>Vibrio</taxon>
    </lineage>
</organism>
<dbReference type="EMBL" id="CWOW01000002">
    <property type="protein sequence ID" value="CRZ91613.1"/>
    <property type="molecule type" value="Genomic_DNA"/>
</dbReference>
<dbReference type="AlphaFoldDB" id="A0A655PAQ0"/>
<accession>A0A655PAQ0</accession>
<dbReference type="Proteomes" id="UP000044806">
    <property type="component" value="Unassembled WGS sequence"/>
</dbReference>